<gene>
    <name evidence="5" type="ORF">FisN_1Lh257</name>
</gene>
<reference evidence="5 6" key="1">
    <citation type="journal article" date="2015" name="Plant Cell">
        <title>Oil accumulation by the oleaginous diatom Fistulifera solaris as revealed by the genome and transcriptome.</title>
        <authorList>
            <person name="Tanaka T."/>
            <person name="Maeda Y."/>
            <person name="Veluchamy A."/>
            <person name="Tanaka M."/>
            <person name="Abida H."/>
            <person name="Marechal E."/>
            <person name="Bowler C."/>
            <person name="Muto M."/>
            <person name="Sunaga Y."/>
            <person name="Tanaka M."/>
            <person name="Yoshino T."/>
            <person name="Taniguchi T."/>
            <person name="Fukuda Y."/>
            <person name="Nemoto M."/>
            <person name="Matsumoto M."/>
            <person name="Wong P.S."/>
            <person name="Aburatani S."/>
            <person name="Fujibuchi W."/>
        </authorList>
    </citation>
    <scope>NUCLEOTIDE SEQUENCE [LARGE SCALE GENOMIC DNA]</scope>
    <source>
        <strain evidence="5 6">JPCC DA0580</strain>
    </source>
</reference>
<dbReference type="OrthoDB" id="185373at2759"/>
<dbReference type="AlphaFoldDB" id="A0A1Z5K4C6"/>
<evidence type="ECO:0000313" key="5">
    <source>
        <dbReference type="EMBL" id="GAX21069.1"/>
    </source>
</evidence>
<keyword evidence="4" id="KW-0812">Transmembrane</keyword>
<dbReference type="Pfam" id="PF13812">
    <property type="entry name" value="PPR_3"/>
    <property type="match status" value="1"/>
</dbReference>
<evidence type="ECO:0000256" key="1">
    <source>
        <dbReference type="ARBA" id="ARBA00022737"/>
    </source>
</evidence>
<feature type="transmembrane region" description="Helical" evidence="4">
    <location>
        <begin position="21"/>
        <end position="39"/>
    </location>
</feature>
<keyword evidence="4" id="KW-0472">Membrane</keyword>
<evidence type="ECO:0000256" key="3">
    <source>
        <dbReference type="SAM" id="MobiDB-lite"/>
    </source>
</evidence>
<dbReference type="InterPro" id="IPR002885">
    <property type="entry name" value="PPR_rpt"/>
</dbReference>
<protein>
    <recommendedName>
        <fullName evidence="7">Pentacotripeptide-repeat region of PRORP domain-containing protein</fullName>
    </recommendedName>
</protein>
<dbReference type="EMBL" id="BDSP01000153">
    <property type="protein sequence ID" value="GAX21069.1"/>
    <property type="molecule type" value="Genomic_DNA"/>
</dbReference>
<dbReference type="NCBIfam" id="TIGR00756">
    <property type="entry name" value="PPR"/>
    <property type="match status" value="1"/>
</dbReference>
<feature type="region of interest" description="Disordered" evidence="3">
    <location>
        <begin position="60"/>
        <end position="85"/>
    </location>
</feature>
<evidence type="ECO:0000313" key="6">
    <source>
        <dbReference type="Proteomes" id="UP000198406"/>
    </source>
</evidence>
<dbReference type="PROSITE" id="PS51375">
    <property type="entry name" value="PPR"/>
    <property type="match status" value="1"/>
</dbReference>
<dbReference type="Gene3D" id="1.25.40.10">
    <property type="entry name" value="Tetratricopeptide repeat domain"/>
    <property type="match status" value="3"/>
</dbReference>
<dbReference type="Proteomes" id="UP000198406">
    <property type="component" value="Unassembled WGS sequence"/>
</dbReference>
<dbReference type="InterPro" id="IPR011990">
    <property type="entry name" value="TPR-like_helical_dom_sf"/>
</dbReference>
<name>A0A1Z5K4C6_FISSO</name>
<keyword evidence="1" id="KW-0677">Repeat</keyword>
<evidence type="ECO:0008006" key="7">
    <source>
        <dbReference type="Google" id="ProtNLM"/>
    </source>
</evidence>
<dbReference type="PANTHER" id="PTHR47447">
    <property type="entry name" value="OS03G0856100 PROTEIN"/>
    <property type="match status" value="1"/>
</dbReference>
<sequence length="644" mass="71405">MASNNSPPRCCNSSARKRKEFALVYFLAVVTNELAHGYLSKPNIEGHLIPFRNRCSSPATKPPHFPATLVSEPGSSSSFSPEDDEEEEAEAFKLLDLKITAGDTVVLHESLHTNGKTQRSNPAMADTNFLRKRTATLLELAQSDKYDAALSSRGMKVERKTFNFLLDAWAFSGEDDAATQAMNLLKCMEETGRSNPLMKPDVRSYTKAINAISRSASLTAGEDAERILAGMESMYNSGDVSVKPNTFTYTAVMEAHANSGRPGSAQRVEELCELMVTKYKAGDPGVLPTARAFNAAIHAYGKAGDGEKAQSLFDRMEELYNFGAQDAKPTTVNFNTLISAWANCDDEGSAQRAGQVLDRMEMLFKRGSTDVVPTTVSYNSVIDAYAKSGEEDAPKKAQNILNHMTYLYESKENPNARPNTRSFNSVINAWAKSGESEATAIAENLLDTMTRMSEEGNEFVQPDVHSFCTVINAWARSQKPGKAERSYNLYRQMQALSEKGNPHVRPNIVAANAVMNACAYTSGDNLAEQTRAVEIAHKIMKDFEKSIYGKPDQVTYGTFLKVCANQMPDSHSREQIVEILFKKCCKDGQVGNLVIQQLKALSSRELYQKLIGRPFDEDLTIENLPEEWWCNVVEGKWRRKRNLS</sequence>
<organism evidence="5 6">
    <name type="scientific">Fistulifera solaris</name>
    <name type="common">Oleaginous diatom</name>
    <dbReference type="NCBI Taxonomy" id="1519565"/>
    <lineage>
        <taxon>Eukaryota</taxon>
        <taxon>Sar</taxon>
        <taxon>Stramenopiles</taxon>
        <taxon>Ochrophyta</taxon>
        <taxon>Bacillariophyta</taxon>
        <taxon>Bacillariophyceae</taxon>
        <taxon>Bacillariophycidae</taxon>
        <taxon>Naviculales</taxon>
        <taxon>Naviculaceae</taxon>
        <taxon>Fistulifera</taxon>
    </lineage>
</organism>
<keyword evidence="6" id="KW-1185">Reference proteome</keyword>
<comment type="caution">
    <text evidence="5">The sequence shown here is derived from an EMBL/GenBank/DDBJ whole genome shotgun (WGS) entry which is preliminary data.</text>
</comment>
<feature type="repeat" description="PPR" evidence="2">
    <location>
        <begin position="289"/>
        <end position="319"/>
    </location>
</feature>
<evidence type="ECO:0000256" key="2">
    <source>
        <dbReference type="PROSITE-ProRule" id="PRU00708"/>
    </source>
</evidence>
<accession>A0A1Z5K4C6</accession>
<keyword evidence="4" id="KW-1133">Transmembrane helix</keyword>
<dbReference type="Pfam" id="PF01535">
    <property type="entry name" value="PPR"/>
    <property type="match status" value="1"/>
</dbReference>
<proteinExistence type="predicted"/>
<dbReference type="InParanoid" id="A0A1Z5K4C6"/>
<feature type="compositionally biased region" description="Low complexity" evidence="3">
    <location>
        <begin position="71"/>
        <end position="80"/>
    </location>
</feature>
<dbReference type="PANTHER" id="PTHR47447:SF25">
    <property type="entry name" value="SAP DOMAIN-CONTAINING PROTEIN"/>
    <property type="match status" value="1"/>
</dbReference>
<evidence type="ECO:0000256" key="4">
    <source>
        <dbReference type="SAM" id="Phobius"/>
    </source>
</evidence>